<dbReference type="PANTHER" id="PTHR11011:SF45">
    <property type="entry name" value="FATTY ACYL-COA REDUCTASE CG8306-RELATED"/>
    <property type="match status" value="1"/>
</dbReference>
<keyword evidence="5" id="KW-1185">Reference proteome</keyword>
<dbReference type="InterPro" id="IPR036291">
    <property type="entry name" value="NAD(P)-bd_dom_sf"/>
</dbReference>
<sequence length="731" mass="73986">MADLPTYSIRGHFGPGCAVLLTGASGYIGSLVLEKLLRSTDVGRVFVLLRARGGRGPAERLDRLLRGPLFHRLRAADGGGQGSGADAVGGAAAGSGPLPAAVLRRVVAVAGDILQPGLGLCAADAALLQATVDTVIHSAADIRLEPHIHETLRANYRGSVAAARLAARMPRLRSFVLVSTCYVGINRPRGSLVEERIYPLQLAGAEVDAAALAEELLSLPPAAASARAAALIDCFGFRNTYALGKHLAEKAVASVARAAGLPLAVLRPSLVSAVASEPYAGYTGNYAGQVGALAAYISGLYNDNPAAVAADGDSAWDVVPGDLVAHAIIAAAAATAARAAPHAAPAPGAGRAAAAAAAPRLQPPLVVQAATSTTHPLTTADCFNAVYRWVGAHPRPFTLAFAPGGARPMAPGARYDAAAVVRNMWWTRAKVELAAWLCRLMGRARSARLFQLAWSTFTTINARRYDLDLFFDSSNLGALAGALRGDEAGDFFLSWRAPAAASGSAALPRGCRAPAATAPPVVAPPLLHAEGGLQASGAAAAVRKGGWAAAPQLALVDATVSGRSSSELSDSPARAASLGDGNSSGGGNGSSGGGGSPDSCSTPGSARAAASAVAARALLAGCPCAASPPQQLPAQAVAAAAAGDCCYGGLPLAPAAAEQQPALRGVHPATALTWQEVQANTLAYLYLQLFGTTVPREAPLAPARLAALRRALPPGHPDAGATVRHTFERLV</sequence>
<dbReference type="AlphaFoldDB" id="A0A2V0P9D3"/>
<comment type="caution">
    <text evidence="4">The sequence shown here is derived from an EMBL/GenBank/DDBJ whole genome shotgun (WGS) entry which is preliminary data.</text>
</comment>
<keyword evidence="1" id="KW-0443">Lipid metabolism</keyword>
<dbReference type="STRING" id="307507.A0A2V0P9D3"/>
<keyword evidence="1" id="KW-0521">NADP</keyword>
<dbReference type="EMBL" id="BDRX01000044">
    <property type="protein sequence ID" value="GBF93777.1"/>
    <property type="molecule type" value="Genomic_DNA"/>
</dbReference>
<dbReference type="FunCoup" id="A0A2V0P9D3">
    <property type="interactions" value="291"/>
</dbReference>
<evidence type="ECO:0000259" key="3">
    <source>
        <dbReference type="Pfam" id="PF07993"/>
    </source>
</evidence>
<evidence type="ECO:0000313" key="5">
    <source>
        <dbReference type="Proteomes" id="UP000247498"/>
    </source>
</evidence>
<dbReference type="GO" id="GO:0035336">
    <property type="term" value="P:long-chain fatty-acyl-CoA metabolic process"/>
    <property type="evidence" value="ECO:0007669"/>
    <property type="project" value="TreeGrafter"/>
</dbReference>
<dbReference type="PANTHER" id="PTHR11011">
    <property type="entry name" value="MALE STERILITY PROTEIN 2-RELATED"/>
    <property type="match status" value="1"/>
</dbReference>
<dbReference type="Pfam" id="PF07993">
    <property type="entry name" value="NAD_binding_4"/>
    <property type="match status" value="1"/>
</dbReference>
<dbReference type="InterPro" id="IPR013120">
    <property type="entry name" value="FAR_NAD-bd"/>
</dbReference>
<dbReference type="GO" id="GO:0102965">
    <property type="term" value="F:alcohol-forming long-chain fatty acyl-CoA reductase activity"/>
    <property type="evidence" value="ECO:0007669"/>
    <property type="project" value="UniProtKB-EC"/>
</dbReference>
<comment type="catalytic activity">
    <reaction evidence="1">
        <text>a long-chain fatty acyl-CoA + 2 NADPH + 2 H(+) = a long-chain primary fatty alcohol + 2 NADP(+) + CoA</text>
        <dbReference type="Rhea" id="RHEA:52716"/>
        <dbReference type="ChEBI" id="CHEBI:15378"/>
        <dbReference type="ChEBI" id="CHEBI:57287"/>
        <dbReference type="ChEBI" id="CHEBI:57783"/>
        <dbReference type="ChEBI" id="CHEBI:58349"/>
        <dbReference type="ChEBI" id="CHEBI:77396"/>
        <dbReference type="ChEBI" id="CHEBI:83139"/>
        <dbReference type="EC" id="1.2.1.84"/>
    </reaction>
</comment>
<dbReference type="EC" id="1.2.1.84" evidence="1"/>
<dbReference type="Proteomes" id="UP000247498">
    <property type="component" value="Unassembled WGS sequence"/>
</dbReference>
<accession>A0A2V0P9D3</accession>
<feature type="region of interest" description="Disordered" evidence="2">
    <location>
        <begin position="564"/>
        <end position="605"/>
    </location>
</feature>
<keyword evidence="1" id="KW-0560">Oxidoreductase</keyword>
<evidence type="ECO:0000313" key="4">
    <source>
        <dbReference type="EMBL" id="GBF93777.1"/>
    </source>
</evidence>
<organism evidence="4 5">
    <name type="scientific">Raphidocelis subcapitata</name>
    <dbReference type="NCBI Taxonomy" id="307507"/>
    <lineage>
        <taxon>Eukaryota</taxon>
        <taxon>Viridiplantae</taxon>
        <taxon>Chlorophyta</taxon>
        <taxon>core chlorophytes</taxon>
        <taxon>Chlorophyceae</taxon>
        <taxon>CS clade</taxon>
        <taxon>Sphaeropleales</taxon>
        <taxon>Selenastraceae</taxon>
        <taxon>Raphidocelis</taxon>
    </lineage>
</organism>
<protein>
    <recommendedName>
        <fullName evidence="1">Fatty acyl-CoA reductase</fullName>
        <ecNumber evidence="1">1.2.1.84</ecNumber>
    </recommendedName>
</protein>
<evidence type="ECO:0000256" key="2">
    <source>
        <dbReference type="SAM" id="MobiDB-lite"/>
    </source>
</evidence>
<proteinExistence type="inferred from homology"/>
<evidence type="ECO:0000256" key="1">
    <source>
        <dbReference type="RuleBase" id="RU363097"/>
    </source>
</evidence>
<dbReference type="OrthoDB" id="1679203at2759"/>
<dbReference type="SUPFAM" id="SSF51735">
    <property type="entry name" value="NAD(P)-binding Rossmann-fold domains"/>
    <property type="match status" value="1"/>
</dbReference>
<gene>
    <name evidence="4" type="ORF">Rsub_06109</name>
</gene>
<comment type="function">
    <text evidence="1">Catalyzes the reduction of fatty acyl-CoA to fatty alcohols.</text>
</comment>
<keyword evidence="1" id="KW-0444">Lipid biosynthesis</keyword>
<dbReference type="InterPro" id="IPR026055">
    <property type="entry name" value="FAR"/>
</dbReference>
<comment type="similarity">
    <text evidence="1">Belongs to the fatty acyl-CoA reductase family.</text>
</comment>
<dbReference type="GO" id="GO:0080019">
    <property type="term" value="F:alcohol-forming very long-chain fatty acyl-CoA reductase activity"/>
    <property type="evidence" value="ECO:0007669"/>
    <property type="project" value="InterPro"/>
</dbReference>
<feature type="domain" description="Thioester reductase (TE)" evidence="3">
    <location>
        <begin position="21"/>
        <end position="328"/>
    </location>
</feature>
<dbReference type="Gene3D" id="3.40.50.720">
    <property type="entry name" value="NAD(P)-binding Rossmann-like Domain"/>
    <property type="match status" value="1"/>
</dbReference>
<feature type="compositionally biased region" description="Gly residues" evidence="2">
    <location>
        <begin position="582"/>
        <end position="596"/>
    </location>
</feature>
<reference evidence="4 5" key="1">
    <citation type="journal article" date="2018" name="Sci. Rep.">
        <title>Raphidocelis subcapitata (=Pseudokirchneriella subcapitata) provides an insight into genome evolution and environmental adaptations in the Sphaeropleales.</title>
        <authorList>
            <person name="Suzuki S."/>
            <person name="Yamaguchi H."/>
            <person name="Nakajima N."/>
            <person name="Kawachi M."/>
        </authorList>
    </citation>
    <scope>NUCLEOTIDE SEQUENCE [LARGE SCALE GENOMIC DNA]</scope>
    <source>
        <strain evidence="4 5">NIES-35</strain>
    </source>
</reference>
<dbReference type="InParanoid" id="A0A2V0P9D3"/>
<name>A0A2V0P9D3_9CHLO</name>